<evidence type="ECO:0000313" key="4">
    <source>
        <dbReference type="Proteomes" id="UP000588068"/>
    </source>
</evidence>
<organism evidence="3 4">
    <name type="scientific">Povalibacter uvarum</name>
    <dbReference type="NCBI Taxonomy" id="732238"/>
    <lineage>
        <taxon>Bacteria</taxon>
        <taxon>Pseudomonadati</taxon>
        <taxon>Pseudomonadota</taxon>
        <taxon>Gammaproteobacteria</taxon>
        <taxon>Steroidobacterales</taxon>
        <taxon>Steroidobacteraceae</taxon>
        <taxon>Povalibacter</taxon>
    </lineage>
</organism>
<name>A0A841HTT8_9GAMM</name>
<evidence type="ECO:0000259" key="2">
    <source>
        <dbReference type="Pfam" id="PF01814"/>
    </source>
</evidence>
<keyword evidence="4" id="KW-1185">Reference proteome</keyword>
<dbReference type="Proteomes" id="UP000588068">
    <property type="component" value="Unassembled WGS sequence"/>
</dbReference>
<evidence type="ECO:0000313" key="3">
    <source>
        <dbReference type="EMBL" id="MBB6096044.1"/>
    </source>
</evidence>
<dbReference type="RefSeq" id="WP_184335422.1">
    <property type="nucleotide sequence ID" value="NZ_JACHHZ010000006.1"/>
</dbReference>
<feature type="domain" description="Hemerythrin-like" evidence="2">
    <location>
        <begin position="19"/>
        <end position="129"/>
    </location>
</feature>
<comment type="caution">
    <text evidence="3">The sequence shown here is derived from an EMBL/GenBank/DDBJ whole genome shotgun (WGS) entry which is preliminary data.</text>
</comment>
<feature type="region of interest" description="Disordered" evidence="1">
    <location>
        <begin position="155"/>
        <end position="178"/>
    </location>
</feature>
<gene>
    <name evidence="3" type="ORF">HNQ60_004935</name>
</gene>
<dbReference type="PANTHER" id="PTHR35585">
    <property type="entry name" value="HHE DOMAIN PROTEIN (AFU_ORTHOLOGUE AFUA_4G00730)"/>
    <property type="match status" value="1"/>
</dbReference>
<dbReference type="EMBL" id="JACHHZ010000006">
    <property type="protein sequence ID" value="MBB6096044.1"/>
    <property type="molecule type" value="Genomic_DNA"/>
</dbReference>
<dbReference type="Gene3D" id="1.20.120.520">
    <property type="entry name" value="nmb1532 protein domain like"/>
    <property type="match status" value="1"/>
</dbReference>
<evidence type="ECO:0000256" key="1">
    <source>
        <dbReference type="SAM" id="MobiDB-lite"/>
    </source>
</evidence>
<dbReference type="Pfam" id="PF01814">
    <property type="entry name" value="Hemerythrin"/>
    <property type="match status" value="1"/>
</dbReference>
<sequence>MPRSSTARRASTRTARKDAISLLKADHRQVEKWFGEFEKARADSRKTQLAAQICLALRVHTQIEEEILYPAFFEATEDTELHHEAIVEHDGAKRLIEQIEASGPDEEFFDAKVKVLSEMIKHHVKEEEQPGGMFAEAKKAKMDLKELGEQLAARKAELMGESSANGRKRTQRGTHANA</sequence>
<proteinExistence type="predicted"/>
<dbReference type="AlphaFoldDB" id="A0A841HTT8"/>
<protein>
    <submittedName>
        <fullName evidence="3">Hemerythrin superfamily protein</fullName>
    </submittedName>
</protein>
<dbReference type="PANTHER" id="PTHR35585:SF1">
    <property type="entry name" value="HHE DOMAIN PROTEIN (AFU_ORTHOLOGUE AFUA_4G00730)"/>
    <property type="match status" value="1"/>
</dbReference>
<accession>A0A841HTT8</accession>
<reference evidence="3 4" key="1">
    <citation type="submission" date="2020-08" db="EMBL/GenBank/DDBJ databases">
        <title>Genomic Encyclopedia of Type Strains, Phase IV (KMG-IV): sequencing the most valuable type-strain genomes for metagenomic binning, comparative biology and taxonomic classification.</title>
        <authorList>
            <person name="Goeker M."/>
        </authorList>
    </citation>
    <scope>NUCLEOTIDE SEQUENCE [LARGE SCALE GENOMIC DNA]</scope>
    <source>
        <strain evidence="3 4">DSM 26723</strain>
    </source>
</reference>
<dbReference type="InterPro" id="IPR012312">
    <property type="entry name" value="Hemerythrin-like"/>
</dbReference>